<name>A0A7R9AWT0_TIMSH</name>
<feature type="region of interest" description="Disordered" evidence="12">
    <location>
        <begin position="579"/>
        <end position="598"/>
    </location>
</feature>
<evidence type="ECO:0000313" key="16">
    <source>
        <dbReference type="EMBL" id="CAD7262088.1"/>
    </source>
</evidence>
<dbReference type="SUPFAM" id="SSF82615">
    <property type="entry name" value="Polo-box domain"/>
    <property type="match status" value="1"/>
</dbReference>
<dbReference type="GO" id="GO:0005524">
    <property type="term" value="F:ATP binding"/>
    <property type="evidence" value="ECO:0007669"/>
    <property type="project" value="UniProtKB-UniRule"/>
</dbReference>
<accession>A0A7R9AWT0</accession>
<evidence type="ECO:0000256" key="12">
    <source>
        <dbReference type="SAM" id="MobiDB-lite"/>
    </source>
</evidence>
<dbReference type="Gene3D" id="1.10.510.10">
    <property type="entry name" value="Transferase(Phosphotransferase) domain 1"/>
    <property type="match status" value="2"/>
</dbReference>
<keyword evidence="8" id="KW-0206">Cytoskeleton</keyword>
<dbReference type="PROSITE" id="PS00107">
    <property type="entry name" value="PROTEIN_KINASE_ATP"/>
    <property type="match status" value="1"/>
</dbReference>
<keyword evidence="6" id="KW-0418">Kinase</keyword>
<dbReference type="Gene3D" id="3.30.200.20">
    <property type="entry name" value="Phosphorylase Kinase, domain 1"/>
    <property type="match status" value="1"/>
</dbReference>
<dbReference type="PROSITE" id="PS51985">
    <property type="entry name" value="CPB2"/>
    <property type="match status" value="1"/>
</dbReference>
<organism evidence="16">
    <name type="scientific">Timema shepardi</name>
    <name type="common">Walking stick</name>
    <dbReference type="NCBI Taxonomy" id="629360"/>
    <lineage>
        <taxon>Eukaryota</taxon>
        <taxon>Metazoa</taxon>
        <taxon>Ecdysozoa</taxon>
        <taxon>Arthropoda</taxon>
        <taxon>Hexapoda</taxon>
        <taxon>Insecta</taxon>
        <taxon>Pterygota</taxon>
        <taxon>Neoptera</taxon>
        <taxon>Polyneoptera</taxon>
        <taxon>Phasmatodea</taxon>
        <taxon>Timematodea</taxon>
        <taxon>Timematoidea</taxon>
        <taxon>Timematidae</taxon>
        <taxon>Timema</taxon>
    </lineage>
</organism>
<gene>
    <name evidence="16" type="ORF">TSIB3V08_LOCUS6206</name>
</gene>
<feature type="domain" description="Cryptic POLO box 1 (CPB1)" evidence="14">
    <location>
        <begin position="745"/>
        <end position="856"/>
    </location>
</feature>
<dbReference type="Gene3D" id="3.30.1120.130">
    <property type="match status" value="1"/>
</dbReference>
<proteinExistence type="predicted"/>
<dbReference type="Gene3D" id="3.30.1120.120">
    <property type="match status" value="1"/>
</dbReference>
<feature type="binding site" evidence="11">
    <location>
        <position position="151"/>
    </location>
    <ligand>
        <name>ATP</name>
        <dbReference type="ChEBI" id="CHEBI:30616"/>
    </ligand>
</feature>
<dbReference type="InterPro" id="IPR011009">
    <property type="entry name" value="Kinase-like_dom_sf"/>
</dbReference>
<dbReference type="PANTHER" id="PTHR24345:SF91">
    <property type="entry name" value="SERINE_THREONINE-PROTEIN KINASE PLK4"/>
    <property type="match status" value="1"/>
</dbReference>
<evidence type="ECO:0000256" key="1">
    <source>
        <dbReference type="ARBA" id="ARBA00004114"/>
    </source>
</evidence>
<evidence type="ECO:0000259" key="13">
    <source>
        <dbReference type="PROSITE" id="PS50011"/>
    </source>
</evidence>
<evidence type="ECO:0000256" key="9">
    <source>
        <dbReference type="ARBA" id="ARBA00030429"/>
    </source>
</evidence>
<evidence type="ECO:0000256" key="7">
    <source>
        <dbReference type="ARBA" id="ARBA00022840"/>
    </source>
</evidence>
<dbReference type="AlphaFoldDB" id="A0A7R9AWT0"/>
<keyword evidence="5 11" id="KW-0547">Nucleotide-binding</keyword>
<feature type="domain" description="Protein kinase" evidence="13">
    <location>
        <begin position="122"/>
        <end position="344"/>
    </location>
</feature>
<keyword evidence="2" id="KW-0963">Cytoplasm</keyword>
<comment type="subcellular location">
    <subcellularLocation>
        <location evidence="1">Cytoplasm</location>
        <location evidence="1">Cytoskeleton</location>
        <location evidence="1">Microtubule organizing center</location>
        <location evidence="1">Centrosome</location>
        <location evidence="1">Centriole</location>
    </subcellularLocation>
</comment>
<dbReference type="InterPro" id="IPR008266">
    <property type="entry name" value="Tyr_kinase_AS"/>
</dbReference>
<evidence type="ECO:0000256" key="6">
    <source>
        <dbReference type="ARBA" id="ARBA00022777"/>
    </source>
</evidence>
<evidence type="ECO:0000259" key="14">
    <source>
        <dbReference type="PROSITE" id="PS51984"/>
    </source>
</evidence>
<dbReference type="Gene3D" id="2.40.50.930">
    <property type="match status" value="1"/>
</dbReference>
<dbReference type="InterPro" id="IPR046437">
    <property type="entry name" value="Ser_Thr-PK_POLO_box_1_sf"/>
</dbReference>
<dbReference type="PROSITE" id="PS50011">
    <property type="entry name" value="PROTEIN_KINASE_DOM"/>
    <property type="match status" value="1"/>
</dbReference>
<dbReference type="GO" id="GO:0004674">
    <property type="term" value="F:protein serine/threonine kinase activity"/>
    <property type="evidence" value="ECO:0007669"/>
    <property type="project" value="UniProtKB-KW"/>
</dbReference>
<evidence type="ECO:0000259" key="15">
    <source>
        <dbReference type="PROSITE" id="PS51985"/>
    </source>
</evidence>
<dbReference type="GO" id="GO:0005814">
    <property type="term" value="C:centriole"/>
    <property type="evidence" value="ECO:0007669"/>
    <property type="project" value="UniProtKB-SubCell"/>
</dbReference>
<dbReference type="InterPro" id="IPR033699">
    <property type="entry name" value="POLO_box_Plk4_1"/>
</dbReference>
<dbReference type="InterPro" id="IPR047108">
    <property type="entry name" value="Plk4-like_POLO_box_2_sf"/>
</dbReference>
<feature type="domain" description="Cryptic POLO box 2 (CPB2)" evidence="15">
    <location>
        <begin position="857"/>
        <end position="971"/>
    </location>
</feature>
<evidence type="ECO:0000256" key="4">
    <source>
        <dbReference type="ARBA" id="ARBA00022679"/>
    </source>
</evidence>
<dbReference type="PANTHER" id="PTHR24345">
    <property type="entry name" value="SERINE/THREONINE-PROTEIN KINASE PLK"/>
    <property type="match status" value="1"/>
</dbReference>
<dbReference type="Pfam" id="PF00069">
    <property type="entry name" value="Pkinase"/>
    <property type="match status" value="2"/>
</dbReference>
<evidence type="ECO:0000256" key="11">
    <source>
        <dbReference type="PROSITE-ProRule" id="PRU10141"/>
    </source>
</evidence>
<dbReference type="PROSITE" id="PS00109">
    <property type="entry name" value="PROTEIN_KINASE_TYR"/>
    <property type="match status" value="1"/>
</dbReference>
<feature type="region of interest" description="Disordered" evidence="12">
    <location>
        <begin position="738"/>
        <end position="761"/>
    </location>
</feature>
<dbReference type="Pfam" id="PF18190">
    <property type="entry name" value="Plk4_PB1"/>
    <property type="match status" value="1"/>
</dbReference>
<keyword evidence="4" id="KW-0808">Transferase</keyword>
<evidence type="ECO:0000256" key="2">
    <source>
        <dbReference type="ARBA" id="ARBA00022490"/>
    </source>
</evidence>
<reference evidence="16" key="1">
    <citation type="submission" date="2020-11" db="EMBL/GenBank/DDBJ databases">
        <authorList>
            <person name="Tran Van P."/>
        </authorList>
    </citation>
    <scope>NUCLEOTIDE SEQUENCE</scope>
</reference>
<dbReference type="EMBL" id="OC002599">
    <property type="protein sequence ID" value="CAD7262088.1"/>
    <property type="molecule type" value="Genomic_DNA"/>
</dbReference>
<evidence type="ECO:0000256" key="5">
    <source>
        <dbReference type="ARBA" id="ARBA00022741"/>
    </source>
</evidence>
<evidence type="ECO:0000256" key="3">
    <source>
        <dbReference type="ARBA" id="ARBA00022527"/>
    </source>
</evidence>
<evidence type="ECO:0000256" key="10">
    <source>
        <dbReference type="ARBA" id="ARBA00030924"/>
    </source>
</evidence>
<dbReference type="FunFam" id="3.30.200.20:FF:000042">
    <property type="entry name" value="Aurora kinase A"/>
    <property type="match status" value="1"/>
</dbReference>
<sequence length="1145" mass="128028">MVLDRERSSPYISRGVSAHLPSKDRDGLRVFWTVDFFKREWMNWEKNHQIEVHQLQPLKVLDELVVLTLFLEVMSCYLPTHLALTGPENRARRSAPDIAKPNLPTSSPLVFKWHGVRRATEYEVLNLLGKGGFASVYRAKCLTSQIKVAIKMIDKKRMGAADMVERVRQEVAIHSRLKHPAVLELYTFFEDTNYVYLVLELCHNGELQRYLKNNAKTLSENEASHILKQVVEGLIYLHSHNILHRDMSLANLLLTNNMQVVATRSSHGLETDVWGLGCMLYTMLVGRPPFDTDAVKSTLTRVVMANYEVPPHLSIEAKDLIESLLKKNPKDRIPLRRILDHPFMKRELHNEFLPQLCSDATVDSGMGTMSTNTQSSRTRDTYNPLTKSRARSEERFYNHPPNPNAKFSVKSTDGNCLPTRTQQPFSDTGAALPTCPSKLAHSRRTSASLSSLHEGVKVSTSKSVVSDCPKEHSACSGGCASQRGINNLSNRKISYTISSNGCCSSSNQSSHSSNNGQAALMHIHNKKTKSDCLGKSEGNNYHASDNNLHFTYETKPRQCSSCSSGKIVSCDDGSISNTVQHSKTSQHSHTTNDCPSPPCLRHRKNLSGFKNINERPLSNHHHLQCCNASSECVCRQEKSSLGSSETKSSLICKSYESRRLEEKGFDPSCNDFGDHNDLFEERGKQTCNIIARNILHQCIRESTCECHKNKNMTERTNCLVESEEFRPYKKIPENTLKTPKSEVYKPGPTAQPLNSARLQPTRHRTKNAVLSILESGEVVIEFLKKRGDKVADVCRISGDGLRVILYHAGNDVPLKHCPPELPPNGADAIHSFESLPQKYWKKYLYASRFVELVKAKTPKVTYYSEKAKCLLMENTPDPDFEVAFYNGGKVTKTGEGVKIIDPGGDLVMKPGENVEEESLCPATRLLYQHYQQCYAHCCRLEAVLSELREGSPGPTCFPVIVGRRPVTPLQPTWSSNKENITPPQAPTLQSFDVSLVSSVQPKARLHKPSRGYTMDIPHVGVATQWVTQMLTGEVEVQYLDGSKLTVHSEGGLIKYVDSCGRWMQYAPTDCVPEIVKNKLKEIPTVIRNLITHQQSQSKLRSLSRPLNLSSALAQAAPPTPSTACTAPQSMFSEPFVASSHCTQHP</sequence>
<keyword evidence="3" id="KW-0723">Serine/threonine-protein kinase</keyword>
<evidence type="ECO:0000256" key="8">
    <source>
        <dbReference type="ARBA" id="ARBA00023212"/>
    </source>
</evidence>
<dbReference type="CDD" id="cd13114">
    <property type="entry name" value="POLO_box_Plk4_1"/>
    <property type="match status" value="1"/>
</dbReference>
<dbReference type="GO" id="GO:0005634">
    <property type="term" value="C:nucleus"/>
    <property type="evidence" value="ECO:0007669"/>
    <property type="project" value="TreeGrafter"/>
</dbReference>
<feature type="region of interest" description="Disordered" evidence="12">
    <location>
        <begin position="368"/>
        <end position="390"/>
    </location>
</feature>
<feature type="compositionally biased region" description="Polar residues" evidence="12">
    <location>
        <begin position="368"/>
        <end position="386"/>
    </location>
</feature>
<dbReference type="InterPro" id="IPR033698">
    <property type="entry name" value="POLO_box_Plk4_2"/>
</dbReference>
<dbReference type="CDD" id="cd13115">
    <property type="entry name" value="POLO_box_Plk4_2"/>
    <property type="match status" value="1"/>
</dbReference>
<dbReference type="SUPFAM" id="SSF56112">
    <property type="entry name" value="Protein kinase-like (PK-like)"/>
    <property type="match status" value="1"/>
</dbReference>
<dbReference type="InterPro" id="IPR000719">
    <property type="entry name" value="Prot_kinase_dom"/>
</dbReference>
<dbReference type="InterPro" id="IPR017441">
    <property type="entry name" value="Protein_kinase_ATP_BS"/>
</dbReference>
<dbReference type="PROSITE" id="PS51984">
    <property type="entry name" value="CPB1"/>
    <property type="match status" value="1"/>
</dbReference>
<keyword evidence="7 11" id="KW-0067">ATP-binding</keyword>
<dbReference type="Pfam" id="PF18409">
    <property type="entry name" value="Plk4_PB2"/>
    <property type="match status" value="1"/>
</dbReference>
<protein>
    <recommendedName>
        <fullName evidence="10">Serine/threonine-protein kinase SAK</fullName>
    </recommendedName>
    <alternativeName>
        <fullName evidence="9">Serine/threonine-protein kinase Sak</fullName>
    </alternativeName>
</protein>
<feature type="compositionally biased region" description="Polar residues" evidence="12">
    <location>
        <begin position="579"/>
        <end position="594"/>
    </location>
</feature>